<evidence type="ECO:0000259" key="1">
    <source>
        <dbReference type="Pfam" id="PF07583"/>
    </source>
</evidence>
<accession>A0A7V8VGU5</accession>
<keyword evidence="5" id="KW-1185">Reference proteome</keyword>
<feature type="domain" description="Cytochrome C Planctomycete-type" evidence="3">
    <location>
        <begin position="50"/>
        <end position="107"/>
    </location>
</feature>
<proteinExistence type="predicted"/>
<dbReference type="EMBL" id="JACEFB010000016">
    <property type="protein sequence ID" value="MBA2227635.1"/>
    <property type="molecule type" value="Genomic_DNA"/>
</dbReference>
<evidence type="ECO:0000313" key="5">
    <source>
        <dbReference type="Proteomes" id="UP000542342"/>
    </source>
</evidence>
<dbReference type="Pfam" id="PF07587">
    <property type="entry name" value="PSD1"/>
    <property type="match status" value="1"/>
</dbReference>
<sequence>MAGRWLLHGILVMGGLLLARPPLGLGAENADPSDIEFFEARIRPILVKHCYACHSSQAAKVRGGLLLDHRNGVLQGGNSGPAVIPGRPEESLLIQALKHQGRRMPPGEKLPAAVIEDFVHWVKIGAPDSRSEEIRAVASPADKAKDLWSLKPLSDPVVPVVQETTWPRTDIDRFILANLEAKGLKPVADAEPHVLLRRLHYVLTGLPPTLAERERFLEMWRRDQVVAVAQTVDELLASPHFGERWARHWLDLARYADVSGATAPVAYPQAWRYREYVIDAFNRDKPFDRFVREQLAGDLLPASRPEEKAANLIATGYLALFHVVAADRNPEKRRLDIVDEQLEVIGKTFLGMSLGCARCHDHKLDPITTRDYYALAGILRSTRSINNAKGDFGSGVPGIVALGKLPPTVPVWMRGADGGVMAVRDDNEIVDVAIRKGGDVDRLGPVVPRGFPVLLTSKPASTIPRNQSGRLQLADWLLSPDNPLVSRVIVNRIWHHVFGAGLVRTTDNFGTTGESPSHPELLDYLARRFREYHRGSFKSFIKELLLTRTWQLSASDDAKAQAVDPDNRLLWRAHRRRQDAEALHDAMMFVAGRLDLQPATYTVPETFKGTGNQGSTMHLAIPRETLYKRAIYWPVFRKDVPAALDMLSIFDMPPATSPCGTRAVSIVPSQALFLLNSPLVLECAEALAVKVRSDPELTTEAKRIDRLYLLLFGRQASAKEQQQLHSFLSTFVAQLGDRPDAYDVAWTRLCHTLLISNEFTVVE</sequence>
<protein>
    <submittedName>
        <fullName evidence="4">DUF1549 domain-containing protein</fullName>
    </submittedName>
</protein>
<dbReference type="PANTHER" id="PTHR35889:SF3">
    <property type="entry name" value="F-BOX DOMAIN-CONTAINING PROTEIN"/>
    <property type="match status" value="1"/>
</dbReference>
<feature type="domain" description="DUF1549" evidence="1">
    <location>
        <begin position="171"/>
        <end position="383"/>
    </location>
</feature>
<reference evidence="4 5" key="1">
    <citation type="submission" date="2020-07" db="EMBL/GenBank/DDBJ databases">
        <title>Thermogemmata thermophila gen. nov., sp. nov., a novel moderate thermophilic planctomycete from a Kamchatka hot spring.</title>
        <authorList>
            <person name="Elcheninov A.G."/>
            <person name="Podosokorskaya O.A."/>
            <person name="Kovaleva O.L."/>
            <person name="Novikov A."/>
            <person name="Bonch-Osmolovskaya E.A."/>
            <person name="Toshchakov S.V."/>
            <person name="Kublanov I.V."/>
        </authorList>
    </citation>
    <scope>NUCLEOTIDE SEQUENCE [LARGE SCALE GENOMIC DNA]</scope>
    <source>
        <strain evidence="4 5">2918</strain>
    </source>
</reference>
<dbReference type="Proteomes" id="UP000542342">
    <property type="component" value="Unassembled WGS sequence"/>
</dbReference>
<feature type="domain" description="DUF1553" evidence="2">
    <location>
        <begin position="469"/>
        <end position="728"/>
    </location>
</feature>
<dbReference type="RefSeq" id="WP_194539494.1">
    <property type="nucleotide sequence ID" value="NZ_JACEFB010000016.1"/>
</dbReference>
<dbReference type="InterPro" id="IPR011429">
    <property type="entry name" value="Cyt_c_Planctomycete-type"/>
</dbReference>
<evidence type="ECO:0000259" key="3">
    <source>
        <dbReference type="Pfam" id="PF07635"/>
    </source>
</evidence>
<organism evidence="4 5">
    <name type="scientific">Thermogemmata fonticola</name>
    <dbReference type="NCBI Taxonomy" id="2755323"/>
    <lineage>
        <taxon>Bacteria</taxon>
        <taxon>Pseudomonadati</taxon>
        <taxon>Planctomycetota</taxon>
        <taxon>Planctomycetia</taxon>
        <taxon>Gemmatales</taxon>
        <taxon>Gemmataceae</taxon>
        <taxon>Thermogemmata</taxon>
    </lineage>
</organism>
<dbReference type="PANTHER" id="PTHR35889">
    <property type="entry name" value="CYCLOINULO-OLIGOSACCHARIDE FRUCTANOTRANSFERASE-RELATED"/>
    <property type="match status" value="1"/>
</dbReference>
<gene>
    <name evidence="4" type="ORF">H0921_15870</name>
</gene>
<evidence type="ECO:0000313" key="4">
    <source>
        <dbReference type="EMBL" id="MBA2227635.1"/>
    </source>
</evidence>
<dbReference type="Pfam" id="PF07635">
    <property type="entry name" value="PSCyt1"/>
    <property type="match status" value="1"/>
</dbReference>
<comment type="caution">
    <text evidence="4">The sequence shown here is derived from an EMBL/GenBank/DDBJ whole genome shotgun (WGS) entry which is preliminary data.</text>
</comment>
<evidence type="ECO:0000259" key="2">
    <source>
        <dbReference type="Pfam" id="PF07587"/>
    </source>
</evidence>
<name>A0A7V8VGU5_9BACT</name>
<dbReference type="InterPro" id="IPR022655">
    <property type="entry name" value="DUF1553"/>
</dbReference>
<dbReference type="InterPro" id="IPR011444">
    <property type="entry name" value="DUF1549"/>
</dbReference>
<dbReference type="Pfam" id="PF07583">
    <property type="entry name" value="PSCyt2"/>
    <property type="match status" value="1"/>
</dbReference>
<dbReference type="AlphaFoldDB" id="A0A7V8VGU5"/>